<keyword evidence="3" id="KW-1185">Reference proteome</keyword>
<feature type="region of interest" description="Disordered" evidence="1">
    <location>
        <begin position="54"/>
        <end position="74"/>
    </location>
</feature>
<dbReference type="Proteomes" id="UP001239909">
    <property type="component" value="Unassembled WGS sequence"/>
</dbReference>
<dbReference type="InterPro" id="IPR036388">
    <property type="entry name" value="WH-like_DNA-bd_sf"/>
</dbReference>
<reference evidence="2 3" key="1">
    <citation type="submission" date="2023-04" db="EMBL/GenBank/DDBJ databases">
        <title>Marinoamorphus aggregata gen. nov., sp. Nov., isolate from tissue of brittle star Ophioplocus japonicus.</title>
        <authorList>
            <person name="Kawano K."/>
            <person name="Sawayama S."/>
            <person name="Nakagawa S."/>
        </authorList>
    </citation>
    <scope>NUCLEOTIDE SEQUENCE [LARGE SCALE GENOMIC DNA]</scope>
    <source>
        <strain evidence="2 3">NKW23</strain>
    </source>
</reference>
<dbReference type="Gene3D" id="1.10.10.10">
    <property type="entry name" value="Winged helix-like DNA-binding domain superfamily/Winged helix DNA-binding domain"/>
    <property type="match status" value="1"/>
</dbReference>
<evidence type="ECO:0000256" key="1">
    <source>
        <dbReference type="SAM" id="MobiDB-lite"/>
    </source>
</evidence>
<dbReference type="EMBL" id="BSYI01000054">
    <property type="protein sequence ID" value="GMG85202.1"/>
    <property type="molecule type" value="Genomic_DNA"/>
</dbReference>
<proteinExistence type="predicted"/>
<feature type="compositionally biased region" description="Basic and acidic residues" evidence="1">
    <location>
        <begin position="54"/>
        <end position="63"/>
    </location>
</feature>
<sequence>MAERVLALSGGFEARSREPGPMAFTNRKAQALLAWLALNGGHAAGRDRAAALLRGDKPDRRADASPSRALHSIRRTRAEPGCDALLA</sequence>
<organism evidence="2 3">
    <name type="scientific">Paralimibaculum aggregatum</name>
    <dbReference type="NCBI Taxonomy" id="3036245"/>
    <lineage>
        <taxon>Bacteria</taxon>
        <taxon>Pseudomonadati</taxon>
        <taxon>Pseudomonadota</taxon>
        <taxon>Alphaproteobacteria</taxon>
        <taxon>Rhodobacterales</taxon>
        <taxon>Paracoccaceae</taxon>
        <taxon>Paralimibaculum</taxon>
    </lineage>
</organism>
<protein>
    <submittedName>
        <fullName evidence="2">Uncharacterized protein</fullName>
    </submittedName>
</protein>
<gene>
    <name evidence="2" type="ORF">LNKW23_44180</name>
</gene>
<evidence type="ECO:0000313" key="3">
    <source>
        <dbReference type="Proteomes" id="UP001239909"/>
    </source>
</evidence>
<name>A0ABQ6LSZ7_9RHOB</name>
<accession>A0ABQ6LSZ7</accession>
<comment type="caution">
    <text evidence="2">The sequence shown here is derived from an EMBL/GenBank/DDBJ whole genome shotgun (WGS) entry which is preliminary data.</text>
</comment>
<evidence type="ECO:0000313" key="2">
    <source>
        <dbReference type="EMBL" id="GMG85202.1"/>
    </source>
</evidence>